<comment type="similarity">
    <text evidence="2">Belongs to the complex I subunit 3 family.</text>
</comment>
<dbReference type="RefSeq" id="WP_229571235.1">
    <property type="nucleotide sequence ID" value="NZ_AP025226.1"/>
</dbReference>
<keyword evidence="9" id="KW-1185">Reference proteome</keyword>
<feature type="transmembrane region" description="Helical" evidence="7">
    <location>
        <begin position="62"/>
        <end position="84"/>
    </location>
</feature>
<dbReference type="InterPro" id="IPR038430">
    <property type="entry name" value="NDAH_ubi_oxred_su3_sf"/>
</dbReference>
<keyword evidence="3" id="KW-0813">Transport</keyword>
<dbReference type="NCBIfam" id="NF004726">
    <property type="entry name" value="PRK06073.1-1"/>
    <property type="match status" value="1"/>
</dbReference>
<keyword evidence="4 7" id="KW-0812">Transmembrane</keyword>
<dbReference type="Proteomes" id="UP001319921">
    <property type="component" value="Chromosome"/>
</dbReference>
<organism evidence="8 9">
    <name type="scientific">Saccharolobus caldissimus</name>
    <dbReference type="NCBI Taxonomy" id="1702097"/>
    <lineage>
        <taxon>Archaea</taxon>
        <taxon>Thermoproteota</taxon>
        <taxon>Thermoprotei</taxon>
        <taxon>Sulfolobales</taxon>
        <taxon>Sulfolobaceae</taxon>
        <taxon>Saccharolobus</taxon>
    </lineage>
</organism>
<keyword evidence="5 7" id="KW-1133">Transmembrane helix</keyword>
<feature type="transmembrane region" description="Helical" evidence="7">
    <location>
        <begin position="7"/>
        <end position="25"/>
    </location>
</feature>
<keyword evidence="6 7" id="KW-0472">Membrane</keyword>
<evidence type="ECO:0000256" key="1">
    <source>
        <dbReference type="ARBA" id="ARBA00004370"/>
    </source>
</evidence>
<dbReference type="AlphaFoldDB" id="A0AAQ4CN36"/>
<gene>
    <name evidence="8" type="ORF">SACC_02340</name>
</gene>
<dbReference type="EMBL" id="AP025226">
    <property type="protein sequence ID" value="BDB97217.1"/>
    <property type="molecule type" value="Genomic_DNA"/>
</dbReference>
<comment type="subcellular location">
    <subcellularLocation>
        <location evidence="1">Membrane</location>
    </subcellularLocation>
</comment>
<dbReference type="Pfam" id="PF00507">
    <property type="entry name" value="Oxidored_q4"/>
    <property type="match status" value="1"/>
</dbReference>
<evidence type="ECO:0000256" key="6">
    <source>
        <dbReference type="ARBA" id="ARBA00023136"/>
    </source>
</evidence>
<dbReference type="GO" id="GO:0030964">
    <property type="term" value="C:NADH dehydrogenase complex"/>
    <property type="evidence" value="ECO:0007669"/>
    <property type="project" value="TreeGrafter"/>
</dbReference>
<dbReference type="PANTHER" id="PTHR11058:SF9">
    <property type="entry name" value="NADH-UBIQUINONE OXIDOREDUCTASE CHAIN 3"/>
    <property type="match status" value="1"/>
</dbReference>
<dbReference type="InterPro" id="IPR000440">
    <property type="entry name" value="NADH_UbQ/plastoQ_OxRdtase_su3"/>
</dbReference>
<name>A0AAQ4CN36_9CREN</name>
<dbReference type="Gene3D" id="1.20.58.1610">
    <property type="entry name" value="NADH:ubiquinone/plastoquinone oxidoreductase, chain 3"/>
    <property type="match status" value="1"/>
</dbReference>
<dbReference type="NCBIfam" id="NF004728">
    <property type="entry name" value="PRK06073.1-4"/>
    <property type="match status" value="1"/>
</dbReference>
<dbReference type="KEGG" id="scas:SACC_02340"/>
<evidence type="ECO:0000313" key="8">
    <source>
        <dbReference type="EMBL" id="BDB97217.1"/>
    </source>
</evidence>
<dbReference type="GeneID" id="68864958"/>
<evidence type="ECO:0000256" key="7">
    <source>
        <dbReference type="SAM" id="Phobius"/>
    </source>
</evidence>
<proteinExistence type="inferred from homology"/>
<dbReference type="PANTHER" id="PTHR11058">
    <property type="entry name" value="NADH-UBIQUINONE OXIDOREDUCTASE CHAIN 3"/>
    <property type="match status" value="1"/>
</dbReference>
<sequence>MSFTQAILAFGIPIVVFLLAGYGGYKFLSLVVPSNPNPLKISRFEAGNIPIGLGRLWFPLQYYGYLLIYTTLEPIIILLLPIAYSDYYLSSVAFRNLLLVIIVFLILMYPVLYYSIRQVNIISYWEMRRE</sequence>
<evidence type="ECO:0000256" key="3">
    <source>
        <dbReference type="ARBA" id="ARBA00022448"/>
    </source>
</evidence>
<dbReference type="GO" id="GO:0008137">
    <property type="term" value="F:NADH dehydrogenase (ubiquinone) activity"/>
    <property type="evidence" value="ECO:0007669"/>
    <property type="project" value="InterPro"/>
</dbReference>
<evidence type="ECO:0000256" key="4">
    <source>
        <dbReference type="ARBA" id="ARBA00022692"/>
    </source>
</evidence>
<evidence type="ECO:0000313" key="9">
    <source>
        <dbReference type="Proteomes" id="UP001319921"/>
    </source>
</evidence>
<feature type="transmembrane region" description="Helical" evidence="7">
    <location>
        <begin position="96"/>
        <end position="116"/>
    </location>
</feature>
<evidence type="ECO:0000256" key="5">
    <source>
        <dbReference type="ARBA" id="ARBA00022989"/>
    </source>
</evidence>
<reference evidence="8 9" key="1">
    <citation type="journal article" date="2022" name="Microbiol. Resour. Announc.">
        <title>Complete Genome Sequence of the Hyperthermophilic and Acidophilic Archaeon Saccharolobus caldissimus Strain HS-3T.</title>
        <authorList>
            <person name="Sakai H.D."/>
            <person name="Kurosawa N."/>
        </authorList>
    </citation>
    <scope>NUCLEOTIDE SEQUENCE [LARGE SCALE GENOMIC DNA]</scope>
    <source>
        <strain evidence="8 9">JCM32116</strain>
    </source>
</reference>
<protein>
    <submittedName>
        <fullName evidence="8">NADH dehydrogenase subunit A</fullName>
    </submittedName>
</protein>
<evidence type="ECO:0000256" key="2">
    <source>
        <dbReference type="ARBA" id="ARBA00008472"/>
    </source>
</evidence>
<accession>A0AAQ4CN36</accession>